<sequence>MAKIQFDILPIYGNKDVSVVEQYLQQALLPFAFFDKELPKQILEYVLDGNNPGILVQLNQLAKDEVAGLLNKPGTIDWWWPSVNSNLEQYSKLARQSLNARHKLYAKVGDSFSAQQVTRFAKVIAAACQDTNIKILTPELPSWVLYLLGDAFYTSFGDYTARDEKYEFRQHWSLSLLADIVEKETEKPANTILYALFDRQQLSDYHYDKLNRLFNIPELKAYMIAEQDFVRQTLSNNLSASGQVQLIDYLKKDEELRQVFADILVLYAASSLKTVRVKAEPVIAILPEAAVIEHLTKILLEGTPKQRTQAADLFARIGHGRNVLENALHTEKNKTVLKSLESAISRFDVMETANDIEDVTLPPLIELEDIPLPESVRDILANNFKEMLEKAKESAEREIEASKNEKHSYSWAQKYYKDFSNKLTEEKCRSLLDKLNTGVGVIESLEQNVIRYKDRIPNLAEFTLFHALRLISNNRPKSSHLSPYHFGGQVPVRLVSTLELRQFEQVLAHCHYAEPTRLIADFCLRHYSNGLAFFTNNEQVWPFFAQHPDFIAESLGLIPRPKTNRTYDDYDASSAIEILARLPVLPARFIPRIMELALGENKTDRRRAQQLLETLPNIHLNAAEGLDAGKQEIRVTAIEWLARLKHPDSLPLLYALLKKEKREVVRAALLTAIEQFGENISSYLSPKALLDEAQKGLKGKAPTSMAWFNLEAIPALTWQNKKAVDADIIRWWIILAVKLKMPAGNGLLQRYISLLSQESQQKLGSFILSQFIAQDVKGPSLEQAMEEAEQNAPQRLKNYLGYAKNYPEYYSQYENYTLEQAITDIKNEVLRRYLGSAISDKGMLALVCGVEGYIAVSTLRNYMRDHYQRRAQIEAMIDAVSVSNDPLIIQLLLSLSRRYRTASVQEKARGLVSEIAQRNGWSDDELADRTIPTAGMDETGTLVLEYGERTFTARLDAQQKLVLFSPEGKEIKALPAARKTDDQEQIKESKKLLTSSKKELKQVIELQSARLYEAMCAKRQWTCADWQEYLLTHPIMRCLIDRLVWMEVKGDTVINVFRPSDDGSLLNLDDDEITLSEDSFIQLAHAALVNEEDRKGWLAHFKDYKVKFLFSQMDHKIPELDLKLNEIEDRKGWITDTYTLRGVLTKLGYQRGQAEDGGTFTHYAKHFSSLGLYVYIEFSGSYVPEENIPAVLYSLSFELSQKNSWNRSYVELKDIPPILLAESYADYLKIADACSGFDPDWEKKTPW</sequence>
<dbReference type="SMART" id="SM00567">
    <property type="entry name" value="EZ_HEAT"/>
    <property type="match status" value="2"/>
</dbReference>
<comment type="caution">
    <text evidence="2">The sequence shown here is derived from an EMBL/GenBank/DDBJ whole genome shotgun (WGS) entry which is preliminary data.</text>
</comment>
<evidence type="ECO:0000313" key="2">
    <source>
        <dbReference type="EMBL" id="EKT62984.1"/>
    </source>
</evidence>
<accession>K8WQU8</accession>
<dbReference type="HOGENOM" id="CLU_263579_0_0_6"/>
<proteinExistence type="predicted"/>
<dbReference type="InterPro" id="IPR016024">
    <property type="entry name" value="ARM-type_fold"/>
</dbReference>
<dbReference type="Pfam" id="PF13646">
    <property type="entry name" value="HEAT_2"/>
    <property type="match status" value="1"/>
</dbReference>
<dbReference type="eggNOG" id="COG1413">
    <property type="taxonomic scope" value="Bacteria"/>
</dbReference>
<keyword evidence="3" id="KW-1185">Reference proteome</keyword>
<dbReference type="Pfam" id="PF13569">
    <property type="entry name" value="DUF4132"/>
    <property type="match status" value="1"/>
</dbReference>
<evidence type="ECO:0000259" key="1">
    <source>
        <dbReference type="Pfam" id="PF13569"/>
    </source>
</evidence>
<dbReference type="STRING" id="1141662.OOA_05891"/>
<dbReference type="OrthoDB" id="8859114at2"/>
<dbReference type="InterPro" id="IPR011989">
    <property type="entry name" value="ARM-like"/>
</dbReference>
<dbReference type="EMBL" id="AKKL01000016">
    <property type="protein sequence ID" value="EKT62984.1"/>
    <property type="molecule type" value="Genomic_DNA"/>
</dbReference>
<protein>
    <recommendedName>
        <fullName evidence="1">DUF4132 domain-containing protein</fullName>
    </recommendedName>
</protein>
<gene>
    <name evidence="2" type="ORF">OOA_05891</name>
</gene>
<organism evidence="2 3">
    <name type="scientific">Providencia burhodogranariea DSM 19968</name>
    <dbReference type="NCBI Taxonomy" id="1141662"/>
    <lineage>
        <taxon>Bacteria</taxon>
        <taxon>Pseudomonadati</taxon>
        <taxon>Pseudomonadota</taxon>
        <taxon>Gammaproteobacteria</taxon>
        <taxon>Enterobacterales</taxon>
        <taxon>Morganellaceae</taxon>
        <taxon>Providencia</taxon>
    </lineage>
</organism>
<dbReference type="SUPFAM" id="SSF48371">
    <property type="entry name" value="ARM repeat"/>
    <property type="match status" value="1"/>
</dbReference>
<feature type="domain" description="DUF4132" evidence="1">
    <location>
        <begin position="968"/>
        <end position="1119"/>
    </location>
</feature>
<name>K8WQU8_9GAMM</name>
<dbReference type="Gene3D" id="1.25.10.10">
    <property type="entry name" value="Leucine-rich Repeat Variant"/>
    <property type="match status" value="1"/>
</dbReference>
<dbReference type="Proteomes" id="UP000009336">
    <property type="component" value="Unassembled WGS sequence"/>
</dbReference>
<dbReference type="InterPro" id="IPR004155">
    <property type="entry name" value="PBS_lyase_HEAT"/>
</dbReference>
<evidence type="ECO:0000313" key="3">
    <source>
        <dbReference type="Proteomes" id="UP000009336"/>
    </source>
</evidence>
<dbReference type="RefSeq" id="WP_008911210.1">
    <property type="nucleotide sequence ID" value="NZ_KB233222.1"/>
</dbReference>
<dbReference type="InterPro" id="IPR025406">
    <property type="entry name" value="DUF4132"/>
</dbReference>
<reference evidence="2 3" key="1">
    <citation type="journal article" date="2012" name="BMC Genomics">
        <title>Comparative genomics of bacteria in the genus Providencia isolated from wild Drosophila melanogaster.</title>
        <authorList>
            <person name="Galac M.R."/>
            <person name="Lazzaro B.P."/>
        </authorList>
    </citation>
    <scope>NUCLEOTIDE SEQUENCE [LARGE SCALE GENOMIC DNA]</scope>
    <source>
        <strain evidence="2 3">DSM 19968</strain>
    </source>
</reference>
<dbReference type="PATRIC" id="fig|1141662.3.peg.1195"/>
<dbReference type="AlphaFoldDB" id="K8WQU8"/>